<dbReference type="InterPro" id="IPR002100">
    <property type="entry name" value="TF_MADSbox"/>
</dbReference>
<dbReference type="SUPFAM" id="SSF55455">
    <property type="entry name" value="SRF-like"/>
    <property type="match status" value="1"/>
</dbReference>
<evidence type="ECO:0000256" key="3">
    <source>
        <dbReference type="ARBA" id="ARBA00023125"/>
    </source>
</evidence>
<evidence type="ECO:0000256" key="5">
    <source>
        <dbReference type="ARBA" id="ARBA00023242"/>
    </source>
</evidence>
<feature type="non-terminal residue" evidence="8">
    <location>
        <position position="1"/>
    </location>
</feature>
<organism evidence="8 9">
    <name type="scientific">Turnera subulata</name>
    <dbReference type="NCBI Taxonomy" id="218843"/>
    <lineage>
        <taxon>Eukaryota</taxon>
        <taxon>Viridiplantae</taxon>
        <taxon>Streptophyta</taxon>
        <taxon>Embryophyta</taxon>
        <taxon>Tracheophyta</taxon>
        <taxon>Spermatophyta</taxon>
        <taxon>Magnoliopsida</taxon>
        <taxon>eudicotyledons</taxon>
        <taxon>Gunneridae</taxon>
        <taxon>Pentapetalae</taxon>
        <taxon>rosids</taxon>
        <taxon>fabids</taxon>
        <taxon>Malpighiales</taxon>
        <taxon>Passifloraceae</taxon>
        <taxon>Turnera</taxon>
    </lineage>
</organism>
<dbReference type="SMART" id="SM00432">
    <property type="entry name" value="MADS"/>
    <property type="match status" value="1"/>
</dbReference>
<dbReference type="InterPro" id="IPR036879">
    <property type="entry name" value="TF_MADSbox_sf"/>
</dbReference>
<evidence type="ECO:0000259" key="7">
    <source>
        <dbReference type="PROSITE" id="PS50066"/>
    </source>
</evidence>
<dbReference type="AlphaFoldDB" id="A0A9Q0FYF0"/>
<feature type="non-terminal residue" evidence="8">
    <location>
        <position position="144"/>
    </location>
</feature>
<evidence type="ECO:0000256" key="1">
    <source>
        <dbReference type="ARBA" id="ARBA00004123"/>
    </source>
</evidence>
<dbReference type="Gene3D" id="3.40.1810.10">
    <property type="entry name" value="Transcription factor, MADS-box"/>
    <property type="match status" value="1"/>
</dbReference>
<dbReference type="PANTHER" id="PTHR11945:SF776">
    <property type="entry name" value="AGAMOUS-LIKE 50-RELATED"/>
    <property type="match status" value="1"/>
</dbReference>
<proteinExistence type="predicted"/>
<dbReference type="Pfam" id="PF00319">
    <property type="entry name" value="SRF-TF"/>
    <property type="match status" value="1"/>
</dbReference>
<keyword evidence="4" id="KW-0804">Transcription</keyword>
<dbReference type="PROSITE" id="PS50066">
    <property type="entry name" value="MADS_BOX_2"/>
    <property type="match status" value="1"/>
</dbReference>
<dbReference type="OrthoDB" id="1898716at2759"/>
<gene>
    <name evidence="8" type="ORF">Tsubulata_013933</name>
</gene>
<keyword evidence="5" id="KW-0539">Nucleus</keyword>
<dbReference type="GO" id="GO:0000978">
    <property type="term" value="F:RNA polymerase II cis-regulatory region sequence-specific DNA binding"/>
    <property type="evidence" value="ECO:0007669"/>
    <property type="project" value="TreeGrafter"/>
</dbReference>
<evidence type="ECO:0000256" key="4">
    <source>
        <dbReference type="ARBA" id="ARBA00023163"/>
    </source>
</evidence>
<comment type="caution">
    <text evidence="8">The sequence shown here is derived from an EMBL/GenBank/DDBJ whole genome shotgun (WGS) entry which is preliminary data.</text>
</comment>
<dbReference type="PRINTS" id="PR00404">
    <property type="entry name" value="MADSDOMAIN"/>
</dbReference>
<reference evidence="8" key="1">
    <citation type="submission" date="2022-02" db="EMBL/GenBank/DDBJ databases">
        <authorList>
            <person name="Henning P.M."/>
            <person name="McCubbin A.G."/>
            <person name="Shore J.S."/>
        </authorList>
    </citation>
    <scope>NUCLEOTIDE SEQUENCE</scope>
    <source>
        <strain evidence="8">F60SS</strain>
        <tissue evidence="8">Leaves</tissue>
    </source>
</reference>
<keyword evidence="6" id="KW-0175">Coiled coil</keyword>
<dbReference type="EMBL" id="JAKUCV010003465">
    <property type="protein sequence ID" value="KAJ4838837.1"/>
    <property type="molecule type" value="Genomic_DNA"/>
</dbReference>
<dbReference type="PANTHER" id="PTHR11945">
    <property type="entry name" value="MADS BOX PROTEIN"/>
    <property type="match status" value="1"/>
</dbReference>
<keyword evidence="3" id="KW-0238">DNA-binding</keyword>
<feature type="domain" description="MADS-box" evidence="7">
    <location>
        <begin position="1"/>
        <end position="50"/>
    </location>
</feature>
<dbReference type="GO" id="GO:0046983">
    <property type="term" value="F:protein dimerization activity"/>
    <property type="evidence" value="ECO:0007669"/>
    <property type="project" value="InterPro"/>
</dbReference>
<name>A0A9Q0FYF0_9ROSI</name>
<comment type="subcellular location">
    <subcellularLocation>
        <location evidence="1">Nucleus</location>
    </subcellularLocation>
</comment>
<evidence type="ECO:0000313" key="8">
    <source>
        <dbReference type="EMBL" id="KAJ4838837.1"/>
    </source>
</evidence>
<accession>A0A9Q0FYF0</accession>
<dbReference type="CDD" id="cd00120">
    <property type="entry name" value="MADS"/>
    <property type="match status" value="1"/>
</dbReference>
<keyword evidence="2" id="KW-0805">Transcription regulation</keyword>
<keyword evidence="9" id="KW-1185">Reference proteome</keyword>
<dbReference type="GO" id="GO:0000981">
    <property type="term" value="F:DNA-binding transcription factor activity, RNA polymerase II-specific"/>
    <property type="evidence" value="ECO:0007669"/>
    <property type="project" value="TreeGrafter"/>
</dbReference>
<dbReference type="GO" id="GO:0005634">
    <property type="term" value="C:nucleus"/>
    <property type="evidence" value="ECO:0007669"/>
    <property type="project" value="UniProtKB-SubCell"/>
</dbReference>
<evidence type="ECO:0000256" key="6">
    <source>
        <dbReference type="SAM" id="Coils"/>
    </source>
</evidence>
<sequence>NNHITRLTTFSKRRLGITKKVSELATLTGAHVDVVSYSPIGKPYAFDSPPLQLIIDLISSTILVRTHCQTTINSLNQHLDQLKQKLEEGKKKGKIMKKKLQGVERNGWWEAKVEYLQKPELLELEKNLKSFMLNMSTPNFVRRV</sequence>
<feature type="coiled-coil region" evidence="6">
    <location>
        <begin position="72"/>
        <end position="99"/>
    </location>
</feature>
<dbReference type="Proteomes" id="UP001141552">
    <property type="component" value="Unassembled WGS sequence"/>
</dbReference>
<reference evidence="8" key="2">
    <citation type="journal article" date="2023" name="Plants (Basel)">
        <title>Annotation of the Turnera subulata (Passifloraceae) Draft Genome Reveals the S-Locus Evolved after the Divergence of Turneroideae from Passifloroideae in a Stepwise Manner.</title>
        <authorList>
            <person name="Henning P.M."/>
            <person name="Roalson E.H."/>
            <person name="Mir W."/>
            <person name="McCubbin A.G."/>
            <person name="Shore J.S."/>
        </authorList>
    </citation>
    <scope>NUCLEOTIDE SEQUENCE</scope>
    <source>
        <strain evidence="8">F60SS</strain>
    </source>
</reference>
<evidence type="ECO:0000313" key="9">
    <source>
        <dbReference type="Proteomes" id="UP001141552"/>
    </source>
</evidence>
<protein>
    <recommendedName>
        <fullName evidence="7">MADS-box domain-containing protein</fullName>
    </recommendedName>
</protein>
<evidence type="ECO:0000256" key="2">
    <source>
        <dbReference type="ARBA" id="ARBA00023015"/>
    </source>
</evidence>